<keyword evidence="17" id="KW-1185">Reference proteome</keyword>
<name>A0A9N7UXA8_PLEPL</name>
<dbReference type="InterPro" id="IPR048840">
    <property type="entry name" value="PolA_pol_NTPase"/>
</dbReference>
<protein>
    <recommendedName>
        <fullName evidence="5">polynucleotide adenylyltransferase</fullName>
        <ecNumber evidence="5">2.7.7.19</ecNumber>
    </recommendedName>
</protein>
<organism evidence="16 17">
    <name type="scientific">Pleuronectes platessa</name>
    <name type="common">European plaice</name>
    <dbReference type="NCBI Taxonomy" id="8262"/>
    <lineage>
        <taxon>Eukaryota</taxon>
        <taxon>Metazoa</taxon>
        <taxon>Chordata</taxon>
        <taxon>Craniata</taxon>
        <taxon>Vertebrata</taxon>
        <taxon>Euteleostomi</taxon>
        <taxon>Actinopterygii</taxon>
        <taxon>Neopterygii</taxon>
        <taxon>Teleostei</taxon>
        <taxon>Neoteleostei</taxon>
        <taxon>Acanthomorphata</taxon>
        <taxon>Carangaria</taxon>
        <taxon>Pleuronectiformes</taxon>
        <taxon>Pleuronectoidei</taxon>
        <taxon>Pleuronectidae</taxon>
        <taxon>Pleuronectes</taxon>
    </lineage>
</organism>
<comment type="cofactor">
    <cofactor evidence="2">
        <name>Mg(2+)</name>
        <dbReference type="ChEBI" id="CHEBI:18420"/>
    </cofactor>
</comment>
<feature type="domain" description="Poly(A) polymerase central" evidence="14">
    <location>
        <begin position="127"/>
        <end position="180"/>
    </location>
</feature>
<dbReference type="PANTHER" id="PTHR10682">
    <property type="entry name" value="POLY A POLYMERASE"/>
    <property type="match status" value="1"/>
</dbReference>
<comment type="subcellular location">
    <subcellularLocation>
        <location evidence="3">Nucleus</location>
    </subcellularLocation>
</comment>
<comment type="catalytic activity">
    <reaction evidence="13">
        <text>RNA(n) + ATP = RNA(n)-3'-adenine ribonucleotide + diphosphate</text>
        <dbReference type="Rhea" id="RHEA:11332"/>
        <dbReference type="Rhea" id="RHEA-COMP:14527"/>
        <dbReference type="Rhea" id="RHEA-COMP:17347"/>
        <dbReference type="ChEBI" id="CHEBI:30616"/>
        <dbReference type="ChEBI" id="CHEBI:33019"/>
        <dbReference type="ChEBI" id="CHEBI:140395"/>
        <dbReference type="ChEBI" id="CHEBI:173115"/>
        <dbReference type="EC" id="2.7.7.19"/>
    </reaction>
</comment>
<evidence type="ECO:0000256" key="1">
    <source>
        <dbReference type="ARBA" id="ARBA00001936"/>
    </source>
</evidence>
<evidence type="ECO:0000259" key="14">
    <source>
        <dbReference type="Pfam" id="PF04928"/>
    </source>
</evidence>
<evidence type="ECO:0000256" key="13">
    <source>
        <dbReference type="ARBA" id="ARBA00048830"/>
    </source>
</evidence>
<sequence>MVGLPHQGAPGPKSLQPPTLPVICNGNSVYCAYNKKQADIDAPCAGPVFLERTVFFTSFFKKIKAQEEAKDIQVDLVYAHMLQRSLGDTLNLLDDMWLKDMDKASARSLNGYRATEEILRLVPNISTFRLALIAIKLWAKIFPSGRNIYSSKLGFLSGVSWDILVARICQFNPNVTASRLGLAYPYSSEGSTGDQYHLMLIITPAYPQQNSAFKCVSLLADHPDRGDQSGEGLSTKWVIGFTLTEEYKIIRNKNDIGRNITDTRILCYIQNQQSHSSLHSCTGHKETSFSLT</sequence>
<proteinExistence type="inferred from homology"/>
<evidence type="ECO:0000313" key="17">
    <source>
        <dbReference type="Proteomes" id="UP001153269"/>
    </source>
</evidence>
<reference evidence="16" key="1">
    <citation type="submission" date="2020-03" db="EMBL/GenBank/DDBJ databases">
        <authorList>
            <person name="Weist P."/>
        </authorList>
    </citation>
    <scope>NUCLEOTIDE SEQUENCE</scope>
</reference>
<dbReference type="GO" id="GO:0046872">
    <property type="term" value="F:metal ion binding"/>
    <property type="evidence" value="ECO:0007669"/>
    <property type="project" value="UniProtKB-KW"/>
</dbReference>
<dbReference type="GO" id="GO:1990817">
    <property type="term" value="F:poly(A) RNA polymerase activity"/>
    <property type="evidence" value="ECO:0007669"/>
    <property type="project" value="UniProtKB-EC"/>
</dbReference>
<evidence type="ECO:0000313" key="16">
    <source>
        <dbReference type="EMBL" id="CAB1438121.1"/>
    </source>
</evidence>
<evidence type="ECO:0000256" key="9">
    <source>
        <dbReference type="ARBA" id="ARBA00022741"/>
    </source>
</evidence>
<evidence type="ECO:0000256" key="2">
    <source>
        <dbReference type="ARBA" id="ARBA00001946"/>
    </source>
</evidence>
<dbReference type="GO" id="GO:0005524">
    <property type="term" value="F:ATP binding"/>
    <property type="evidence" value="ECO:0007669"/>
    <property type="project" value="UniProtKB-KW"/>
</dbReference>
<keyword evidence="9" id="KW-0547">Nucleotide-binding</keyword>
<dbReference type="SUPFAM" id="SSF81301">
    <property type="entry name" value="Nucleotidyltransferase"/>
    <property type="match status" value="1"/>
</dbReference>
<dbReference type="Proteomes" id="UP001153269">
    <property type="component" value="Unassembled WGS sequence"/>
</dbReference>
<dbReference type="EC" id="2.7.7.19" evidence="5"/>
<keyword evidence="10" id="KW-0067">ATP-binding</keyword>
<dbReference type="SUPFAM" id="SSF81631">
    <property type="entry name" value="PAP/OAS1 substrate-binding domain"/>
    <property type="match status" value="1"/>
</dbReference>
<dbReference type="InterPro" id="IPR007012">
    <property type="entry name" value="PolA_pol_cen_dom"/>
</dbReference>
<comment type="caution">
    <text evidence="16">The sequence shown here is derived from an EMBL/GenBank/DDBJ whole genome shotgun (WGS) entry which is preliminary data.</text>
</comment>
<evidence type="ECO:0000256" key="4">
    <source>
        <dbReference type="ARBA" id="ARBA00010912"/>
    </source>
</evidence>
<accession>A0A9N7UXA8</accession>
<keyword evidence="6" id="KW-0507">mRNA processing</keyword>
<dbReference type="InterPro" id="IPR043519">
    <property type="entry name" value="NT_sf"/>
</dbReference>
<evidence type="ECO:0000256" key="6">
    <source>
        <dbReference type="ARBA" id="ARBA00022664"/>
    </source>
</evidence>
<dbReference type="EMBL" id="CADEAL010002112">
    <property type="protein sequence ID" value="CAB1438121.1"/>
    <property type="molecule type" value="Genomic_DNA"/>
</dbReference>
<keyword evidence="7" id="KW-0808">Transferase</keyword>
<dbReference type="AlphaFoldDB" id="A0A9N7UXA8"/>
<keyword evidence="12" id="KW-0539">Nucleus</keyword>
<evidence type="ECO:0000256" key="8">
    <source>
        <dbReference type="ARBA" id="ARBA00022723"/>
    </source>
</evidence>
<dbReference type="Gene3D" id="1.10.1410.10">
    <property type="match status" value="1"/>
</dbReference>
<evidence type="ECO:0000256" key="7">
    <source>
        <dbReference type="ARBA" id="ARBA00022679"/>
    </source>
</evidence>
<gene>
    <name evidence="16" type="ORF">PLEPLA_LOCUS26077</name>
</gene>
<dbReference type="GO" id="GO:0005634">
    <property type="term" value="C:nucleus"/>
    <property type="evidence" value="ECO:0007669"/>
    <property type="project" value="UniProtKB-SubCell"/>
</dbReference>
<keyword evidence="11" id="KW-0460">Magnesium</keyword>
<evidence type="ECO:0000256" key="5">
    <source>
        <dbReference type="ARBA" id="ARBA00012388"/>
    </source>
</evidence>
<dbReference type="Pfam" id="PF20750">
    <property type="entry name" value="PAP_NTPase"/>
    <property type="match status" value="1"/>
</dbReference>
<dbReference type="GO" id="GO:0006397">
    <property type="term" value="P:mRNA processing"/>
    <property type="evidence" value="ECO:0007669"/>
    <property type="project" value="UniProtKB-KW"/>
</dbReference>
<feature type="domain" description="Poly(A) polymerase nucleotidyltransferase" evidence="15">
    <location>
        <begin position="67"/>
        <end position="122"/>
    </location>
</feature>
<comment type="cofactor">
    <cofactor evidence="1">
        <name>Mn(2+)</name>
        <dbReference type="ChEBI" id="CHEBI:29035"/>
    </cofactor>
</comment>
<dbReference type="Gene3D" id="3.30.460.10">
    <property type="entry name" value="Beta Polymerase, domain 2"/>
    <property type="match status" value="1"/>
</dbReference>
<evidence type="ECO:0000256" key="10">
    <source>
        <dbReference type="ARBA" id="ARBA00022840"/>
    </source>
</evidence>
<comment type="similarity">
    <text evidence="4">Belongs to the poly(A) polymerase family.</text>
</comment>
<dbReference type="Pfam" id="PF04928">
    <property type="entry name" value="PAP_central"/>
    <property type="match status" value="1"/>
</dbReference>
<dbReference type="PANTHER" id="PTHR10682:SF10">
    <property type="entry name" value="POLYNUCLEOTIDE ADENYLYLTRANSFERASE"/>
    <property type="match status" value="1"/>
</dbReference>
<evidence type="ECO:0000256" key="3">
    <source>
        <dbReference type="ARBA" id="ARBA00004123"/>
    </source>
</evidence>
<evidence type="ECO:0000259" key="15">
    <source>
        <dbReference type="Pfam" id="PF20750"/>
    </source>
</evidence>
<keyword evidence="8" id="KW-0479">Metal-binding</keyword>
<evidence type="ECO:0000256" key="12">
    <source>
        <dbReference type="ARBA" id="ARBA00023242"/>
    </source>
</evidence>
<evidence type="ECO:0000256" key="11">
    <source>
        <dbReference type="ARBA" id="ARBA00022842"/>
    </source>
</evidence>